<dbReference type="PRINTS" id="PR00507">
    <property type="entry name" value="N12N6MTFRASE"/>
</dbReference>
<dbReference type="PATRIC" id="fig|1357400.3.peg.2277"/>
<dbReference type="CDD" id="cd02440">
    <property type="entry name" value="AdoMet_MTases"/>
    <property type="match status" value="1"/>
</dbReference>
<keyword evidence="4" id="KW-0949">S-adenosyl-L-methionine</keyword>
<evidence type="ECO:0000313" key="9">
    <source>
        <dbReference type="EMBL" id="ETD22896.1"/>
    </source>
</evidence>
<keyword evidence="6" id="KW-0238">DNA-binding</keyword>
<organism evidence="9 10">
    <name type="scientific">Helicobacter macacae MIT 99-5501</name>
    <dbReference type="NCBI Taxonomy" id="1357400"/>
    <lineage>
        <taxon>Bacteria</taxon>
        <taxon>Pseudomonadati</taxon>
        <taxon>Campylobacterota</taxon>
        <taxon>Epsilonproteobacteria</taxon>
        <taxon>Campylobacterales</taxon>
        <taxon>Helicobacteraceae</taxon>
        <taxon>Helicobacter</taxon>
    </lineage>
</organism>
<evidence type="ECO:0000259" key="8">
    <source>
        <dbReference type="Pfam" id="PF07669"/>
    </source>
</evidence>
<name>V8C815_9HELI</name>
<dbReference type="GO" id="GO:0032259">
    <property type="term" value="P:methylation"/>
    <property type="evidence" value="ECO:0007669"/>
    <property type="project" value="UniProtKB-KW"/>
</dbReference>
<dbReference type="PANTHER" id="PTHR33841:SF6">
    <property type="entry name" value="TYPE II METHYLTRANSFERASE M.HINDII"/>
    <property type="match status" value="1"/>
</dbReference>
<feature type="domain" description="Type II methyltransferase M.TaqI-like" evidence="8">
    <location>
        <begin position="72"/>
        <end position="189"/>
    </location>
</feature>
<accession>V8C815</accession>
<keyword evidence="5" id="KW-0680">Restriction system</keyword>
<dbReference type="PANTHER" id="PTHR33841">
    <property type="entry name" value="DNA METHYLTRANSFERASE YEEA-RELATED"/>
    <property type="match status" value="1"/>
</dbReference>
<sequence length="428" mass="49505">MNRDLELDITHLGQVFTPQHIVSDMLSLVRSVKREQNPRFLEPSCGNGAFWQNLPSNKVGIEIDTNALKQVANLDFKTQNKLLNIDFFSYPVSEKFDTIIGNPPYVRYQDILDSTKALLKPFSAIFDMRTNLYLFFIYKCVLHLKEHGELIFITPRDFLKSTASVKLNEFLFAQGSITDFVELGDKRIFDKAQPNCVIWRFEKGDFSRKVNLARNFSCVNGQLMLTKNRYTIPFNALFFVKVGAVSGADKIYANDEFGNVEFVCSHSAKSGKTKKMIYGEFGKDSAYLQGFKPQLLKRKIKKFDENNWWEWGRDYHKSDEARIYVNAKTRNKKPFFLHHCKAYDGSVLAVFPRFKVDLADLQKLCEMLNNVDWEELGFVCDGRFLFSQRSLENCLLGSEFREVYKQGQHRLNTKSKHTNATQKIALNA</sequence>
<evidence type="ECO:0000256" key="4">
    <source>
        <dbReference type="ARBA" id="ARBA00022691"/>
    </source>
</evidence>
<dbReference type="REBASE" id="94938">
    <property type="entry name" value="M.Hma5501ORF1695P"/>
</dbReference>
<proteinExistence type="predicted"/>
<evidence type="ECO:0000256" key="2">
    <source>
        <dbReference type="ARBA" id="ARBA00022603"/>
    </source>
</evidence>
<dbReference type="Proteomes" id="UP000018731">
    <property type="component" value="Unassembled WGS sequence"/>
</dbReference>
<evidence type="ECO:0000313" key="10">
    <source>
        <dbReference type="Proteomes" id="UP000018731"/>
    </source>
</evidence>
<evidence type="ECO:0000256" key="1">
    <source>
        <dbReference type="ARBA" id="ARBA00011900"/>
    </source>
</evidence>
<dbReference type="RefSeq" id="WP_023928464.1">
    <property type="nucleotide sequence ID" value="NZ_KI669455.1"/>
</dbReference>
<dbReference type="InterPro" id="IPR029063">
    <property type="entry name" value="SAM-dependent_MTases_sf"/>
</dbReference>
<comment type="catalytic activity">
    <reaction evidence="7">
        <text>a 2'-deoxyadenosine in DNA + S-adenosyl-L-methionine = an N(6)-methyl-2'-deoxyadenosine in DNA + S-adenosyl-L-homocysteine + H(+)</text>
        <dbReference type="Rhea" id="RHEA:15197"/>
        <dbReference type="Rhea" id="RHEA-COMP:12418"/>
        <dbReference type="Rhea" id="RHEA-COMP:12419"/>
        <dbReference type="ChEBI" id="CHEBI:15378"/>
        <dbReference type="ChEBI" id="CHEBI:57856"/>
        <dbReference type="ChEBI" id="CHEBI:59789"/>
        <dbReference type="ChEBI" id="CHEBI:90615"/>
        <dbReference type="ChEBI" id="CHEBI:90616"/>
        <dbReference type="EC" id="2.1.1.72"/>
    </reaction>
</comment>
<keyword evidence="2" id="KW-0489">Methyltransferase</keyword>
<keyword evidence="10" id="KW-1185">Reference proteome</keyword>
<reference evidence="9 10" key="1">
    <citation type="journal article" date="2014" name="Genome Announc.">
        <title>Draft genome sequences of six enterohepatic helicobacter species isolated from humans and one from rhesus macaques.</title>
        <authorList>
            <person name="Shen Z."/>
            <person name="Sheh A."/>
            <person name="Young S.K."/>
            <person name="Abouelliel A."/>
            <person name="Ward D.V."/>
            <person name="Earl A.M."/>
            <person name="Fox J.G."/>
        </authorList>
    </citation>
    <scope>NUCLEOTIDE SEQUENCE [LARGE SCALE GENOMIC DNA]</scope>
    <source>
        <strain evidence="9 10">MIT 99-5501</strain>
    </source>
</reference>
<dbReference type="GO" id="GO:0009307">
    <property type="term" value="P:DNA restriction-modification system"/>
    <property type="evidence" value="ECO:0007669"/>
    <property type="project" value="UniProtKB-KW"/>
</dbReference>
<dbReference type="EMBL" id="AZJI01000007">
    <property type="protein sequence ID" value="ETD22896.1"/>
    <property type="molecule type" value="Genomic_DNA"/>
</dbReference>
<dbReference type="eggNOG" id="COG0827">
    <property type="taxonomic scope" value="Bacteria"/>
</dbReference>
<gene>
    <name evidence="9" type="ORF">HMPREF2086_01695</name>
</gene>
<protein>
    <recommendedName>
        <fullName evidence="1">site-specific DNA-methyltransferase (adenine-specific)</fullName>
        <ecNumber evidence="1">2.1.1.72</ecNumber>
    </recommendedName>
</protein>
<evidence type="ECO:0000256" key="6">
    <source>
        <dbReference type="ARBA" id="ARBA00023125"/>
    </source>
</evidence>
<dbReference type="Pfam" id="PF07669">
    <property type="entry name" value="Eco57I"/>
    <property type="match status" value="1"/>
</dbReference>
<dbReference type="HOGENOM" id="CLU_052629_0_0_7"/>
<dbReference type="InterPro" id="IPR050953">
    <property type="entry name" value="N4_N6_ade-DNA_methylase"/>
</dbReference>
<dbReference type="PROSITE" id="PS00092">
    <property type="entry name" value="N6_MTASE"/>
    <property type="match status" value="1"/>
</dbReference>
<dbReference type="GO" id="GO:0003677">
    <property type="term" value="F:DNA binding"/>
    <property type="evidence" value="ECO:0007669"/>
    <property type="project" value="UniProtKB-KW"/>
</dbReference>
<dbReference type="Gene3D" id="3.40.50.150">
    <property type="entry name" value="Vaccinia Virus protein VP39"/>
    <property type="match status" value="1"/>
</dbReference>
<dbReference type="GO" id="GO:0009007">
    <property type="term" value="F:site-specific DNA-methyltransferase (adenine-specific) activity"/>
    <property type="evidence" value="ECO:0007669"/>
    <property type="project" value="UniProtKB-EC"/>
</dbReference>
<comment type="caution">
    <text evidence="9">The sequence shown here is derived from an EMBL/GenBank/DDBJ whole genome shotgun (WGS) entry which is preliminary data.</text>
</comment>
<dbReference type="STRING" id="1357400.HMPREF2086_01695"/>
<evidence type="ECO:0000256" key="3">
    <source>
        <dbReference type="ARBA" id="ARBA00022679"/>
    </source>
</evidence>
<dbReference type="InterPro" id="IPR011639">
    <property type="entry name" value="MethylTrfase_TaqI-like_dom"/>
</dbReference>
<evidence type="ECO:0000256" key="7">
    <source>
        <dbReference type="ARBA" id="ARBA00047942"/>
    </source>
</evidence>
<dbReference type="SUPFAM" id="SSF53335">
    <property type="entry name" value="S-adenosyl-L-methionine-dependent methyltransferases"/>
    <property type="match status" value="1"/>
</dbReference>
<evidence type="ECO:0000256" key="5">
    <source>
        <dbReference type="ARBA" id="ARBA00022747"/>
    </source>
</evidence>
<dbReference type="AlphaFoldDB" id="V8C815"/>
<keyword evidence="3" id="KW-0808">Transferase</keyword>
<dbReference type="InterPro" id="IPR002052">
    <property type="entry name" value="DNA_methylase_N6_adenine_CS"/>
</dbReference>
<dbReference type="EC" id="2.1.1.72" evidence="1"/>